<comment type="caution">
    <text evidence="1">The sequence shown here is derived from an EMBL/GenBank/DDBJ whole genome shotgun (WGS) entry which is preliminary data.</text>
</comment>
<dbReference type="RefSeq" id="WP_152123503.1">
    <property type="nucleotide sequence ID" value="NZ_WELI01000002.1"/>
</dbReference>
<organism evidence="1 2">
    <name type="scientific">Rudanella paleaurantiibacter</name>
    <dbReference type="NCBI Taxonomy" id="2614655"/>
    <lineage>
        <taxon>Bacteria</taxon>
        <taxon>Pseudomonadati</taxon>
        <taxon>Bacteroidota</taxon>
        <taxon>Cytophagia</taxon>
        <taxon>Cytophagales</taxon>
        <taxon>Cytophagaceae</taxon>
        <taxon>Rudanella</taxon>
    </lineage>
</organism>
<evidence type="ECO:0000313" key="2">
    <source>
        <dbReference type="Proteomes" id="UP000488299"/>
    </source>
</evidence>
<protein>
    <submittedName>
        <fullName evidence="1">Uncharacterized protein</fullName>
    </submittedName>
</protein>
<reference evidence="1 2" key="1">
    <citation type="submission" date="2019-10" db="EMBL/GenBank/DDBJ databases">
        <title>Rudanella paleaurantiibacter sp. nov., isolated from sludge.</title>
        <authorList>
            <person name="Xu S.Q."/>
        </authorList>
    </citation>
    <scope>NUCLEOTIDE SEQUENCE [LARGE SCALE GENOMIC DNA]</scope>
    <source>
        <strain evidence="1 2">HX-22-17</strain>
    </source>
</reference>
<accession>A0A7J5U2B2</accession>
<proteinExistence type="predicted"/>
<keyword evidence="2" id="KW-1185">Reference proteome</keyword>
<evidence type="ECO:0000313" key="1">
    <source>
        <dbReference type="EMBL" id="KAB7731924.1"/>
    </source>
</evidence>
<dbReference type="EMBL" id="WELI01000002">
    <property type="protein sequence ID" value="KAB7731924.1"/>
    <property type="molecule type" value="Genomic_DNA"/>
</dbReference>
<name>A0A7J5U2B2_9BACT</name>
<sequence>MGHTFEELFTRLSAIEAGQKEIRALLINRLTSPQSSTHLPRIGSKKDIQAVTGWPDGTIYAKVAQMPSGIVIRGRSKRLLFDLDKFEQWIKTAV</sequence>
<dbReference type="AlphaFoldDB" id="A0A7J5U2B2"/>
<gene>
    <name evidence="1" type="ORF">F5984_06800</name>
</gene>
<dbReference type="Proteomes" id="UP000488299">
    <property type="component" value="Unassembled WGS sequence"/>
</dbReference>